<evidence type="ECO:0000313" key="3">
    <source>
        <dbReference type="Proteomes" id="UP000464657"/>
    </source>
</evidence>
<proteinExistence type="predicted"/>
<dbReference type="RefSeq" id="WP_160129454.1">
    <property type="nucleotide sequence ID" value="NZ_CP019288.1"/>
</dbReference>
<evidence type="ECO:0000313" key="2">
    <source>
        <dbReference type="EMBL" id="QHI36780.1"/>
    </source>
</evidence>
<name>A0A7L4ZJR6_9FLAO</name>
<protein>
    <recommendedName>
        <fullName evidence="4">Peptidase M56 domain-containing protein</fullName>
    </recommendedName>
</protein>
<gene>
    <name evidence="2" type="ORF">IMCC3317_21500</name>
</gene>
<keyword evidence="1" id="KW-1133">Transmembrane helix</keyword>
<keyword evidence="3" id="KW-1185">Reference proteome</keyword>
<organism evidence="2 3">
    <name type="scientific">Kordia antarctica</name>
    <dbReference type="NCBI Taxonomy" id="1218801"/>
    <lineage>
        <taxon>Bacteria</taxon>
        <taxon>Pseudomonadati</taxon>
        <taxon>Bacteroidota</taxon>
        <taxon>Flavobacteriia</taxon>
        <taxon>Flavobacteriales</taxon>
        <taxon>Flavobacteriaceae</taxon>
        <taxon>Kordia</taxon>
    </lineage>
</organism>
<evidence type="ECO:0000256" key="1">
    <source>
        <dbReference type="SAM" id="Phobius"/>
    </source>
</evidence>
<dbReference type="AlphaFoldDB" id="A0A7L4ZJR6"/>
<dbReference type="OrthoDB" id="1027344at2"/>
<accession>A0A7L4ZJR6</accession>
<dbReference type="Proteomes" id="UP000464657">
    <property type="component" value="Chromosome"/>
</dbReference>
<keyword evidence="1" id="KW-0812">Transmembrane</keyword>
<reference evidence="2 3" key="1">
    <citation type="journal article" date="2013" name="Int. J. Syst. Evol. Microbiol.">
        <title>Kordia antarctica sp. nov., isolated from Antarctic seawater.</title>
        <authorList>
            <person name="Baek K."/>
            <person name="Choi A."/>
            <person name="Kang I."/>
            <person name="Lee K."/>
            <person name="Cho J.C."/>
        </authorList>
    </citation>
    <scope>NUCLEOTIDE SEQUENCE [LARGE SCALE GENOMIC DNA]</scope>
    <source>
        <strain evidence="2 3">IMCC3317</strain>
    </source>
</reference>
<evidence type="ECO:0008006" key="4">
    <source>
        <dbReference type="Google" id="ProtNLM"/>
    </source>
</evidence>
<keyword evidence="1" id="KW-0472">Membrane</keyword>
<dbReference type="KEGG" id="kan:IMCC3317_21500"/>
<sequence>MTVAMVFVSKYLVPRGFRGLTLYPFIFLREAKDKSDAVLIHHEKIHLRQQSELLVLPFYVLYILEWIIRFCYYRNIYVAYRTLSFEKEAYRNETDFEYLKNRKWFQFLRYL</sequence>
<feature type="transmembrane region" description="Helical" evidence="1">
    <location>
        <begin position="53"/>
        <end position="72"/>
    </location>
</feature>
<dbReference type="EMBL" id="CP019288">
    <property type="protein sequence ID" value="QHI36780.1"/>
    <property type="molecule type" value="Genomic_DNA"/>
</dbReference>